<keyword evidence="1" id="KW-0548">Nucleotidyltransferase</keyword>
<dbReference type="Gene3D" id="3.10.10.10">
    <property type="entry name" value="HIV Type 1 Reverse Transcriptase, subunit A, domain 1"/>
    <property type="match status" value="1"/>
</dbReference>
<keyword evidence="1" id="KW-0808">Transferase</keyword>
<gene>
    <name evidence="1" type="ORF">Tci_882721</name>
</gene>
<dbReference type="AlphaFoldDB" id="A0A699TJ92"/>
<keyword evidence="1" id="KW-0695">RNA-directed DNA polymerase</keyword>
<dbReference type="PANTHER" id="PTHR15503:SF45">
    <property type="entry name" value="RNA-DIRECTED DNA POLYMERASE HOMOLOG"/>
    <property type="match status" value="1"/>
</dbReference>
<dbReference type="PANTHER" id="PTHR15503">
    <property type="entry name" value="LDOC1 RELATED"/>
    <property type="match status" value="1"/>
</dbReference>
<dbReference type="GO" id="GO:0003964">
    <property type="term" value="F:RNA-directed DNA polymerase activity"/>
    <property type="evidence" value="ECO:0007669"/>
    <property type="project" value="UniProtKB-KW"/>
</dbReference>
<sequence>MDWLSEHKAEIVCHEKVVRIPMESGEILIVQGERTQGIAKALSNVKVDAPELSNISVVRDFVEVFLEDLSGLPTQRHVEFHIDLVPGATPVAKSPYRLAPLKMQELSAQLQELQDKGFI</sequence>
<protein>
    <submittedName>
        <fullName evidence="1">Putative reverse transcriptase domain-containing protein</fullName>
    </submittedName>
</protein>
<dbReference type="SUPFAM" id="SSF56672">
    <property type="entry name" value="DNA/RNA polymerases"/>
    <property type="match status" value="1"/>
</dbReference>
<name>A0A699TJ92_TANCI</name>
<evidence type="ECO:0000313" key="1">
    <source>
        <dbReference type="EMBL" id="GFD10752.1"/>
    </source>
</evidence>
<dbReference type="EMBL" id="BKCJ011254335">
    <property type="protein sequence ID" value="GFD10752.1"/>
    <property type="molecule type" value="Genomic_DNA"/>
</dbReference>
<dbReference type="InterPro" id="IPR043502">
    <property type="entry name" value="DNA/RNA_pol_sf"/>
</dbReference>
<reference evidence="1" key="1">
    <citation type="journal article" date="2019" name="Sci. Rep.">
        <title>Draft genome of Tanacetum cinerariifolium, the natural source of mosquito coil.</title>
        <authorList>
            <person name="Yamashiro T."/>
            <person name="Shiraishi A."/>
            <person name="Satake H."/>
            <person name="Nakayama K."/>
        </authorList>
    </citation>
    <scope>NUCLEOTIDE SEQUENCE</scope>
</reference>
<proteinExistence type="predicted"/>
<accession>A0A699TJ92</accession>
<organism evidence="1">
    <name type="scientific">Tanacetum cinerariifolium</name>
    <name type="common">Dalmatian daisy</name>
    <name type="synonym">Chrysanthemum cinerariifolium</name>
    <dbReference type="NCBI Taxonomy" id="118510"/>
    <lineage>
        <taxon>Eukaryota</taxon>
        <taxon>Viridiplantae</taxon>
        <taxon>Streptophyta</taxon>
        <taxon>Embryophyta</taxon>
        <taxon>Tracheophyta</taxon>
        <taxon>Spermatophyta</taxon>
        <taxon>Magnoliopsida</taxon>
        <taxon>eudicotyledons</taxon>
        <taxon>Gunneridae</taxon>
        <taxon>Pentapetalae</taxon>
        <taxon>asterids</taxon>
        <taxon>campanulids</taxon>
        <taxon>Asterales</taxon>
        <taxon>Asteraceae</taxon>
        <taxon>Asteroideae</taxon>
        <taxon>Anthemideae</taxon>
        <taxon>Anthemidinae</taxon>
        <taxon>Tanacetum</taxon>
    </lineage>
</organism>
<dbReference type="InterPro" id="IPR032567">
    <property type="entry name" value="RTL1-rel"/>
</dbReference>
<comment type="caution">
    <text evidence="1">The sequence shown here is derived from an EMBL/GenBank/DDBJ whole genome shotgun (WGS) entry which is preliminary data.</text>
</comment>